<dbReference type="PANTHER" id="PTHR43861">
    <property type="entry name" value="TRANS-ACONITATE 2-METHYLTRANSFERASE-RELATED"/>
    <property type="match status" value="1"/>
</dbReference>
<dbReference type="Proteomes" id="UP000629098">
    <property type="component" value="Unassembled WGS sequence"/>
</dbReference>
<evidence type="ECO:0000313" key="3">
    <source>
        <dbReference type="Proteomes" id="UP000629098"/>
    </source>
</evidence>
<gene>
    <name evidence="2" type="ORF">ICL16_09695</name>
</gene>
<dbReference type="AlphaFoldDB" id="A0A8J7BX65"/>
<comment type="caution">
    <text evidence="2">The sequence shown here is derived from an EMBL/GenBank/DDBJ whole genome shotgun (WGS) entry which is preliminary data.</text>
</comment>
<name>A0A8J7BX65_9CYAN</name>
<dbReference type="EMBL" id="JACXAE010000039">
    <property type="protein sequence ID" value="MBD2772338.1"/>
    <property type="molecule type" value="Genomic_DNA"/>
</dbReference>
<dbReference type="InterPro" id="IPR029063">
    <property type="entry name" value="SAM-dependent_MTases_sf"/>
</dbReference>
<dbReference type="GO" id="GO:0008168">
    <property type="term" value="F:methyltransferase activity"/>
    <property type="evidence" value="ECO:0007669"/>
    <property type="project" value="UniProtKB-KW"/>
</dbReference>
<organism evidence="2 3">
    <name type="scientific">Iningainema tapete BLCC-T55</name>
    <dbReference type="NCBI Taxonomy" id="2748662"/>
    <lineage>
        <taxon>Bacteria</taxon>
        <taxon>Bacillati</taxon>
        <taxon>Cyanobacteriota</taxon>
        <taxon>Cyanophyceae</taxon>
        <taxon>Nostocales</taxon>
        <taxon>Scytonemataceae</taxon>
        <taxon>Iningainema tapete</taxon>
    </lineage>
</organism>
<dbReference type="Pfam" id="PF13847">
    <property type="entry name" value="Methyltransf_31"/>
    <property type="match status" value="1"/>
</dbReference>
<dbReference type="PANTHER" id="PTHR43861:SF1">
    <property type="entry name" value="TRANS-ACONITATE 2-METHYLTRANSFERASE"/>
    <property type="match status" value="1"/>
</dbReference>
<evidence type="ECO:0000313" key="2">
    <source>
        <dbReference type="EMBL" id="MBD2772338.1"/>
    </source>
</evidence>
<feature type="domain" description="Methyltransferase" evidence="1">
    <location>
        <begin position="53"/>
        <end position="170"/>
    </location>
</feature>
<reference evidence="2" key="1">
    <citation type="submission" date="2020-09" db="EMBL/GenBank/DDBJ databases">
        <title>Iningainema tapete sp. nov. (Scytonemataceae, Cyanobacteria) from greenhouses in central Florida (USA) produces two types of nodularin with biosynthetic potential for microcystin-LR and anabaenopeptins.</title>
        <authorList>
            <person name="Berthold D.E."/>
            <person name="Lefler F.W."/>
            <person name="Huang I.-S."/>
            <person name="Abdulla H."/>
            <person name="Zimba P.V."/>
            <person name="Laughinghouse H.D. IV."/>
        </authorList>
    </citation>
    <scope>NUCLEOTIDE SEQUENCE</scope>
    <source>
        <strain evidence="2">BLCCT55</strain>
    </source>
</reference>
<dbReference type="CDD" id="cd02440">
    <property type="entry name" value="AdoMet_MTases"/>
    <property type="match status" value="1"/>
</dbReference>
<evidence type="ECO:0000259" key="1">
    <source>
        <dbReference type="Pfam" id="PF13847"/>
    </source>
</evidence>
<dbReference type="InterPro" id="IPR025714">
    <property type="entry name" value="Methyltranfer_dom"/>
</dbReference>
<sequence length="245" mass="28627">MTYTKNDGNSSAYSNEFFNNEWRIYQKVLNNNYLRHGEIYSILHKLLVNYFQKSFSMLDLGCGDCTFITQALLNTTITEYQGVDLSESALKIARSNMASLDCEKNFIQGNFLEVVPELVNQRHDRFDIIVASYALHHLSFEQKDLMIGQLASLLQAGGAFILIDVVRRKEEVREVFMKRYLEGVRKHWSLLTPQEYLMTENHISSQDFPETQEALYEISRKHNFTRAECLYCDPLDVIQLLCFYR</sequence>
<dbReference type="RefSeq" id="WP_190826778.1">
    <property type="nucleotide sequence ID" value="NZ_CAWPPI010000039.1"/>
</dbReference>
<keyword evidence="2" id="KW-0489">Methyltransferase</keyword>
<proteinExistence type="predicted"/>
<accession>A0A8J7BX65</accession>
<keyword evidence="3" id="KW-1185">Reference proteome</keyword>
<dbReference type="GO" id="GO:0032259">
    <property type="term" value="P:methylation"/>
    <property type="evidence" value="ECO:0007669"/>
    <property type="project" value="UniProtKB-KW"/>
</dbReference>
<dbReference type="SUPFAM" id="SSF53335">
    <property type="entry name" value="S-adenosyl-L-methionine-dependent methyltransferases"/>
    <property type="match status" value="1"/>
</dbReference>
<dbReference type="Gene3D" id="3.40.50.150">
    <property type="entry name" value="Vaccinia Virus protein VP39"/>
    <property type="match status" value="1"/>
</dbReference>
<keyword evidence="2" id="KW-0808">Transferase</keyword>
<protein>
    <submittedName>
        <fullName evidence="2">Class I SAM-dependent methyltransferase</fullName>
    </submittedName>
</protein>